<comment type="caution">
    <text evidence="9">The sequence shown here is derived from an EMBL/GenBank/DDBJ whole genome shotgun (WGS) entry which is preliminary data.</text>
</comment>
<evidence type="ECO:0000259" key="8">
    <source>
        <dbReference type="PROSITE" id="PS50048"/>
    </source>
</evidence>
<keyword evidence="2" id="KW-0479">Metal-binding</keyword>
<organism evidence="9 10">
    <name type="scientific">Talaromyces proteolyticus</name>
    <dbReference type="NCBI Taxonomy" id="1131652"/>
    <lineage>
        <taxon>Eukaryota</taxon>
        <taxon>Fungi</taxon>
        <taxon>Dikarya</taxon>
        <taxon>Ascomycota</taxon>
        <taxon>Pezizomycotina</taxon>
        <taxon>Eurotiomycetes</taxon>
        <taxon>Eurotiomycetidae</taxon>
        <taxon>Eurotiales</taxon>
        <taxon>Trichocomaceae</taxon>
        <taxon>Talaromyces</taxon>
        <taxon>Talaromyces sect. Bacilispori</taxon>
    </lineage>
</organism>
<keyword evidence="5" id="KW-0804">Transcription</keyword>
<dbReference type="InterPro" id="IPR036864">
    <property type="entry name" value="Zn2-C6_fun-type_DNA-bd_sf"/>
</dbReference>
<dbReference type="CDD" id="cd12148">
    <property type="entry name" value="fungal_TF_MHR"/>
    <property type="match status" value="1"/>
</dbReference>
<dbReference type="SMART" id="SM00066">
    <property type="entry name" value="GAL4"/>
    <property type="match status" value="1"/>
</dbReference>
<dbReference type="CDD" id="cd00067">
    <property type="entry name" value="GAL4"/>
    <property type="match status" value="1"/>
</dbReference>
<evidence type="ECO:0000313" key="9">
    <source>
        <dbReference type="EMBL" id="KAH8705958.1"/>
    </source>
</evidence>
<accession>A0AAD4Q6S8</accession>
<keyword evidence="4" id="KW-0238">DNA-binding</keyword>
<evidence type="ECO:0000256" key="2">
    <source>
        <dbReference type="ARBA" id="ARBA00022723"/>
    </source>
</evidence>
<evidence type="ECO:0000256" key="4">
    <source>
        <dbReference type="ARBA" id="ARBA00023125"/>
    </source>
</evidence>
<evidence type="ECO:0000256" key="7">
    <source>
        <dbReference type="SAM" id="MobiDB-lite"/>
    </source>
</evidence>
<dbReference type="Gene3D" id="4.10.240.10">
    <property type="entry name" value="Zn(2)-C6 fungal-type DNA-binding domain"/>
    <property type="match status" value="1"/>
</dbReference>
<proteinExistence type="predicted"/>
<keyword evidence="3" id="KW-0805">Transcription regulation</keyword>
<feature type="domain" description="Zn(2)-C6 fungal-type" evidence="8">
    <location>
        <begin position="17"/>
        <end position="48"/>
    </location>
</feature>
<keyword evidence="10" id="KW-1185">Reference proteome</keyword>
<dbReference type="AlphaFoldDB" id="A0AAD4Q6S8"/>
<dbReference type="GeneID" id="70249989"/>
<dbReference type="PANTHER" id="PTHR31001:SF74">
    <property type="entry name" value="ZN(II)2CYS6 TRANSCRIPTION FACTOR (EUROFUNG)"/>
    <property type="match status" value="1"/>
</dbReference>
<dbReference type="Pfam" id="PF04082">
    <property type="entry name" value="Fungal_trans"/>
    <property type="match status" value="1"/>
</dbReference>
<dbReference type="RefSeq" id="XP_046078579.1">
    <property type="nucleotide sequence ID" value="XM_046219702.1"/>
</dbReference>
<name>A0AAD4Q6S8_9EURO</name>
<evidence type="ECO:0000256" key="1">
    <source>
        <dbReference type="ARBA" id="ARBA00004123"/>
    </source>
</evidence>
<dbReference type="EMBL" id="JAJTJA010000001">
    <property type="protein sequence ID" value="KAH8705958.1"/>
    <property type="molecule type" value="Genomic_DNA"/>
</dbReference>
<dbReference type="PANTHER" id="PTHR31001">
    <property type="entry name" value="UNCHARACTERIZED TRANSCRIPTIONAL REGULATORY PROTEIN"/>
    <property type="match status" value="1"/>
</dbReference>
<dbReference type="GO" id="GO:0000981">
    <property type="term" value="F:DNA-binding transcription factor activity, RNA polymerase II-specific"/>
    <property type="evidence" value="ECO:0007669"/>
    <property type="project" value="InterPro"/>
</dbReference>
<keyword evidence="6" id="KW-0539">Nucleus</keyword>
<dbReference type="PROSITE" id="PS50048">
    <property type="entry name" value="ZN2_CY6_FUNGAL_2"/>
    <property type="match status" value="1"/>
</dbReference>
<feature type="compositionally biased region" description="Polar residues" evidence="7">
    <location>
        <begin position="87"/>
        <end position="111"/>
    </location>
</feature>
<dbReference type="InterPro" id="IPR001138">
    <property type="entry name" value="Zn2Cys6_DnaBD"/>
</dbReference>
<dbReference type="Proteomes" id="UP001201262">
    <property type="component" value="Unassembled WGS sequence"/>
</dbReference>
<dbReference type="InterPro" id="IPR007219">
    <property type="entry name" value="XnlR_reg_dom"/>
</dbReference>
<dbReference type="GO" id="GO:0003677">
    <property type="term" value="F:DNA binding"/>
    <property type="evidence" value="ECO:0007669"/>
    <property type="project" value="UniProtKB-KW"/>
</dbReference>
<dbReference type="GO" id="GO:0005634">
    <property type="term" value="C:nucleus"/>
    <property type="evidence" value="ECO:0007669"/>
    <property type="project" value="UniProtKB-SubCell"/>
</dbReference>
<sequence length="690" mass="77850">MGRSASDSRRRDKPILSCAFCRGRKLRCDRQSPCSACIRRGKSAECIYNSTEQERKDAIDYRPHARGQQARQRIARLEKLVTEMRDMTQSSPRTLDSIPSPSASLNELQPPLVSSNDNVTENMGKLSLTDNHAVYIGSSHWATILEDIQNLKDDLSDEYPDDIAIKRLSSYDFDGMHDLSPPSISLLSSVACLPREEILAMIPPRKVVDRHISRFFNSFDFASVILHRKKFLAEYTNFWENPSSAPIMWIGLLFSIINTSAFLQQKQDIGGFGMSAVDFQDTPETYRTLTIHCLVAGNYLRPSNYTIETLILHFAMDQNVNIDTNIGNWVLIGVIIRVAMRMGLHRDPSHWPNIRPIHGELRRRIWIILYHMDFFTSTQVGLPRIIKDSQCDTRPPAHLVDDDPAFETGEIPPSRPLTDSTPLSHIIQRDSIIKITAEIYDTTEAAIPPSPATVAILSTKLEKAIDSIPACSRYNSLEASVTENPVTIMHRLFLDILIHKAVYLLHRRSFVKGSDAEEENPTSHELCITAALAILEHQQRMSEETQPGGLMFDIRWKVSSLNHEFLQATMMLCFALTRLDEDTDANTTKFSCALNRRDDIVEALNNAKYLWEKSSDWSVEAQKAAKAIKAVLKQDVDTSNLPNLETGYELFEQMPGGSSNLHLSSFDAQNMVLDPSFFAVDNDISTFGVC</sequence>
<dbReference type="SUPFAM" id="SSF57701">
    <property type="entry name" value="Zn2/Cys6 DNA-binding domain"/>
    <property type="match status" value="1"/>
</dbReference>
<feature type="region of interest" description="Disordered" evidence="7">
    <location>
        <begin position="85"/>
        <end position="111"/>
    </location>
</feature>
<gene>
    <name evidence="9" type="ORF">BGW36DRAFT_422483</name>
</gene>
<evidence type="ECO:0000256" key="5">
    <source>
        <dbReference type="ARBA" id="ARBA00023163"/>
    </source>
</evidence>
<evidence type="ECO:0000313" key="10">
    <source>
        <dbReference type="Proteomes" id="UP001201262"/>
    </source>
</evidence>
<dbReference type="Pfam" id="PF00172">
    <property type="entry name" value="Zn_clus"/>
    <property type="match status" value="1"/>
</dbReference>
<reference evidence="9" key="1">
    <citation type="submission" date="2021-12" db="EMBL/GenBank/DDBJ databases">
        <title>Convergent genome expansion in fungi linked to evolution of root-endophyte symbiosis.</title>
        <authorList>
            <consortium name="DOE Joint Genome Institute"/>
            <person name="Ke Y.-H."/>
            <person name="Bonito G."/>
            <person name="Liao H.-L."/>
            <person name="Looney B."/>
            <person name="Rojas-Flechas A."/>
            <person name="Nash J."/>
            <person name="Hameed K."/>
            <person name="Schadt C."/>
            <person name="Martin F."/>
            <person name="Crous P.W."/>
            <person name="Miettinen O."/>
            <person name="Magnuson J.K."/>
            <person name="Labbe J."/>
            <person name="Jacobson D."/>
            <person name="Doktycz M.J."/>
            <person name="Veneault-Fourrey C."/>
            <person name="Kuo A."/>
            <person name="Mondo S."/>
            <person name="Calhoun S."/>
            <person name="Riley R."/>
            <person name="Ohm R."/>
            <person name="LaButti K."/>
            <person name="Andreopoulos B."/>
            <person name="Pangilinan J."/>
            <person name="Nolan M."/>
            <person name="Tritt A."/>
            <person name="Clum A."/>
            <person name="Lipzen A."/>
            <person name="Daum C."/>
            <person name="Barry K."/>
            <person name="Grigoriev I.V."/>
            <person name="Vilgalys R."/>
        </authorList>
    </citation>
    <scope>NUCLEOTIDE SEQUENCE</scope>
    <source>
        <strain evidence="9">PMI_201</strain>
    </source>
</reference>
<dbReference type="InterPro" id="IPR050613">
    <property type="entry name" value="Sec_Metabolite_Reg"/>
</dbReference>
<evidence type="ECO:0000256" key="3">
    <source>
        <dbReference type="ARBA" id="ARBA00023015"/>
    </source>
</evidence>
<dbReference type="SMART" id="SM00906">
    <property type="entry name" value="Fungal_trans"/>
    <property type="match status" value="1"/>
</dbReference>
<dbReference type="PROSITE" id="PS00463">
    <property type="entry name" value="ZN2_CY6_FUNGAL_1"/>
    <property type="match status" value="1"/>
</dbReference>
<dbReference type="GO" id="GO:0006351">
    <property type="term" value="P:DNA-templated transcription"/>
    <property type="evidence" value="ECO:0007669"/>
    <property type="project" value="InterPro"/>
</dbReference>
<comment type="subcellular location">
    <subcellularLocation>
        <location evidence="1">Nucleus</location>
    </subcellularLocation>
</comment>
<protein>
    <submittedName>
        <fullName evidence="9">Fungal-specific transcription factor domain-containing protein</fullName>
    </submittedName>
</protein>
<dbReference type="GO" id="GO:0008270">
    <property type="term" value="F:zinc ion binding"/>
    <property type="evidence" value="ECO:0007669"/>
    <property type="project" value="InterPro"/>
</dbReference>
<evidence type="ECO:0000256" key="6">
    <source>
        <dbReference type="ARBA" id="ARBA00023242"/>
    </source>
</evidence>